<accession>A0A6J4R3V8</accession>
<feature type="transmembrane region" description="Helical" evidence="5">
    <location>
        <begin position="216"/>
        <end position="239"/>
    </location>
</feature>
<feature type="domain" description="STAS" evidence="6">
    <location>
        <begin position="447"/>
        <end position="561"/>
    </location>
</feature>
<protein>
    <submittedName>
        <fullName evidence="7">Sulfate transporter family protein</fullName>
    </submittedName>
</protein>
<dbReference type="Pfam" id="PF00916">
    <property type="entry name" value="Sulfate_transp"/>
    <property type="match status" value="1"/>
</dbReference>
<evidence type="ECO:0000256" key="2">
    <source>
        <dbReference type="ARBA" id="ARBA00022692"/>
    </source>
</evidence>
<dbReference type="GO" id="GO:0016020">
    <property type="term" value="C:membrane"/>
    <property type="evidence" value="ECO:0007669"/>
    <property type="project" value="UniProtKB-SubCell"/>
</dbReference>
<feature type="transmembrane region" description="Helical" evidence="5">
    <location>
        <begin position="59"/>
        <end position="75"/>
    </location>
</feature>
<keyword evidence="4 5" id="KW-0472">Membrane</keyword>
<evidence type="ECO:0000256" key="1">
    <source>
        <dbReference type="ARBA" id="ARBA00004141"/>
    </source>
</evidence>
<evidence type="ECO:0000256" key="4">
    <source>
        <dbReference type="ARBA" id="ARBA00023136"/>
    </source>
</evidence>
<evidence type="ECO:0000256" key="5">
    <source>
        <dbReference type="SAM" id="Phobius"/>
    </source>
</evidence>
<dbReference type="PANTHER" id="PTHR11814">
    <property type="entry name" value="SULFATE TRANSPORTER"/>
    <property type="match status" value="1"/>
</dbReference>
<feature type="transmembrane region" description="Helical" evidence="5">
    <location>
        <begin position="87"/>
        <end position="105"/>
    </location>
</feature>
<evidence type="ECO:0000313" key="7">
    <source>
        <dbReference type="EMBL" id="CAA9463466.1"/>
    </source>
</evidence>
<dbReference type="AlphaFoldDB" id="A0A6J4R3V8"/>
<dbReference type="InterPro" id="IPR001902">
    <property type="entry name" value="SLC26A/SulP_fam"/>
</dbReference>
<feature type="transmembrane region" description="Helical" evidence="5">
    <location>
        <begin position="335"/>
        <end position="355"/>
    </location>
</feature>
<gene>
    <name evidence="7" type="ORF">AVDCRST_MAG12-18</name>
</gene>
<reference evidence="7" key="1">
    <citation type="submission" date="2020-02" db="EMBL/GenBank/DDBJ databases">
        <authorList>
            <person name="Meier V. D."/>
        </authorList>
    </citation>
    <scope>NUCLEOTIDE SEQUENCE</scope>
    <source>
        <strain evidence="7">AVDCRST_MAG12</strain>
    </source>
</reference>
<feature type="transmembrane region" description="Helical" evidence="5">
    <location>
        <begin position="145"/>
        <end position="167"/>
    </location>
</feature>
<feature type="transmembrane region" description="Helical" evidence="5">
    <location>
        <begin position="361"/>
        <end position="377"/>
    </location>
</feature>
<name>A0A6J4R3V8_9ACTN</name>
<dbReference type="CDD" id="cd07042">
    <property type="entry name" value="STAS_SulP_like_sulfate_transporter"/>
    <property type="match status" value="1"/>
</dbReference>
<dbReference type="Gene3D" id="3.30.750.24">
    <property type="entry name" value="STAS domain"/>
    <property type="match status" value="1"/>
</dbReference>
<dbReference type="Pfam" id="PF01740">
    <property type="entry name" value="STAS"/>
    <property type="match status" value="1"/>
</dbReference>
<dbReference type="InterPro" id="IPR002645">
    <property type="entry name" value="STAS_dom"/>
</dbReference>
<dbReference type="GO" id="GO:0055085">
    <property type="term" value="P:transmembrane transport"/>
    <property type="evidence" value="ECO:0007669"/>
    <property type="project" value="InterPro"/>
</dbReference>
<feature type="transmembrane region" description="Helical" evidence="5">
    <location>
        <begin position="259"/>
        <end position="281"/>
    </location>
</feature>
<dbReference type="NCBIfam" id="TIGR00815">
    <property type="entry name" value="sulP"/>
    <property type="match status" value="1"/>
</dbReference>
<organism evidence="7">
    <name type="scientific">uncultured Rubrobacteraceae bacterium</name>
    <dbReference type="NCBI Taxonomy" id="349277"/>
    <lineage>
        <taxon>Bacteria</taxon>
        <taxon>Bacillati</taxon>
        <taxon>Actinomycetota</taxon>
        <taxon>Rubrobacteria</taxon>
        <taxon>Rubrobacterales</taxon>
        <taxon>Rubrobacteraceae</taxon>
        <taxon>environmental samples</taxon>
    </lineage>
</organism>
<dbReference type="EMBL" id="CADCVK010000003">
    <property type="protein sequence ID" value="CAA9463466.1"/>
    <property type="molecule type" value="Genomic_DNA"/>
</dbReference>
<evidence type="ECO:0000259" key="6">
    <source>
        <dbReference type="PROSITE" id="PS50801"/>
    </source>
</evidence>
<sequence>MTKNWSVRRGLTAAVPAFGWLRGYGRADLPRDLSAGVVVGVMIVPQAMAYAVLAGLPPVYGLYASIVPAVAYALFGTSRHMPVGPPALMALLTFSGVSALAQPGTGEYVGLALLLALMAGVLQLGLGLLRLGFVSNFIPLPVLSGFIYASAVVISLSQAAALLGIPAGDERSTIGILSALVARIGEANLPTLIVGASSIAALACLARFFPRVPGALVVAAASTAVVYALGLDGAGVGIVGEVPEGLPGISVPPLGMETLRGLLPAALAVALVGFVESVSVAKAVAARERYRLESNAELRGLGLANVAAAFTSGMPVAGSFSRTAVQYEAGARTQLASVVTAGVVVLTLLFLTPLFYYLPDAALAAVILVAVFGLLDFRQARRIFEVSPVDGATLVITFLVTLLVGVEEGILAGALFALLAFLRRTAYPNVTQMGFVPEERAFLDLERWPAAETDPEVLILRFDATLYYANIPYLEEKLIELVSEKPEVEWIIIDCRGINAIDVTAVEGLEALVSGYRSRGVGILLTHVKLLVRERLAGAGWSEKFGDWTLRSTTRDAVAYARSRAGA</sequence>
<feature type="transmembrane region" description="Helical" evidence="5">
    <location>
        <begin position="389"/>
        <end position="422"/>
    </location>
</feature>
<feature type="transmembrane region" description="Helical" evidence="5">
    <location>
        <begin position="33"/>
        <end position="53"/>
    </location>
</feature>
<dbReference type="PROSITE" id="PS50801">
    <property type="entry name" value="STAS"/>
    <property type="match status" value="1"/>
</dbReference>
<dbReference type="InterPro" id="IPR036513">
    <property type="entry name" value="STAS_dom_sf"/>
</dbReference>
<feature type="transmembrane region" description="Helical" evidence="5">
    <location>
        <begin position="111"/>
        <end position="133"/>
    </location>
</feature>
<comment type="subcellular location">
    <subcellularLocation>
        <location evidence="1">Membrane</location>
        <topology evidence="1">Multi-pass membrane protein</topology>
    </subcellularLocation>
</comment>
<evidence type="ECO:0000256" key="3">
    <source>
        <dbReference type="ARBA" id="ARBA00022989"/>
    </source>
</evidence>
<keyword evidence="3 5" id="KW-1133">Transmembrane helix</keyword>
<dbReference type="SUPFAM" id="SSF52091">
    <property type="entry name" value="SpoIIaa-like"/>
    <property type="match status" value="1"/>
</dbReference>
<keyword evidence="2 5" id="KW-0812">Transmembrane</keyword>
<dbReference type="InterPro" id="IPR011547">
    <property type="entry name" value="SLC26A/SulP_dom"/>
</dbReference>
<proteinExistence type="predicted"/>
<feature type="transmembrane region" description="Helical" evidence="5">
    <location>
        <begin position="187"/>
        <end position="209"/>
    </location>
</feature>